<keyword evidence="3" id="KW-1185">Reference proteome</keyword>
<sequence>MEWKQKLLDLEHKKNLDLKQNVRIHWVVEGEENSRFFHGIIKSNISNNRIHGLSVNGVWFTDPTSIKNENDFMDIFHNFHSTGILNTGCNPSFISLVPIVNDVGDLLSSILFKCNGITLLTKVIAKVLANRLKLDIGSVVGEEQTVFIAGHNILDGSLMINESLSWLNRNNKEALLFKVDFNKAFDSLSWSFLDSVMSQLGFPLHWRLWISGCLSSSKTSVLVNGSPIDELSVIKGVRQGDVLAPFLFILAMESLDAVMHKAGELGIFGVFHSQVEGLGYRTCFTLTMPYLSGNGQESILLTLLESSDVFISHLGRTIYPLVKADCLNTLNIEILEDVSCKIGEF</sequence>
<dbReference type="Pfam" id="PF00078">
    <property type="entry name" value="RVT_1"/>
    <property type="match status" value="1"/>
</dbReference>
<organism evidence="2 3">
    <name type="scientific">Lactuca sativa</name>
    <name type="common">Garden lettuce</name>
    <dbReference type="NCBI Taxonomy" id="4236"/>
    <lineage>
        <taxon>Eukaryota</taxon>
        <taxon>Viridiplantae</taxon>
        <taxon>Streptophyta</taxon>
        <taxon>Embryophyta</taxon>
        <taxon>Tracheophyta</taxon>
        <taxon>Spermatophyta</taxon>
        <taxon>Magnoliopsida</taxon>
        <taxon>eudicotyledons</taxon>
        <taxon>Gunneridae</taxon>
        <taxon>Pentapetalae</taxon>
        <taxon>asterids</taxon>
        <taxon>campanulids</taxon>
        <taxon>Asterales</taxon>
        <taxon>Asteraceae</taxon>
        <taxon>Cichorioideae</taxon>
        <taxon>Cichorieae</taxon>
        <taxon>Lactucinae</taxon>
        <taxon>Lactuca</taxon>
    </lineage>
</organism>
<gene>
    <name evidence="2" type="ORF">LSAT_V11C400220710</name>
</gene>
<dbReference type="PANTHER" id="PTHR31635">
    <property type="entry name" value="REVERSE TRANSCRIPTASE DOMAIN-CONTAINING PROTEIN-RELATED"/>
    <property type="match status" value="1"/>
</dbReference>
<name>A0A9R1XDC0_LACSA</name>
<evidence type="ECO:0000313" key="2">
    <source>
        <dbReference type="EMBL" id="KAJ0208641.1"/>
    </source>
</evidence>
<comment type="caution">
    <text evidence="2">The sequence shown here is derived from an EMBL/GenBank/DDBJ whole genome shotgun (WGS) entry which is preliminary data.</text>
</comment>
<dbReference type="AlphaFoldDB" id="A0A9R1XDC0"/>
<protein>
    <recommendedName>
        <fullName evidence="1">Reverse transcriptase domain-containing protein</fullName>
    </recommendedName>
</protein>
<evidence type="ECO:0000313" key="3">
    <source>
        <dbReference type="Proteomes" id="UP000235145"/>
    </source>
</evidence>
<reference evidence="2 3" key="1">
    <citation type="journal article" date="2017" name="Nat. Commun.">
        <title>Genome assembly with in vitro proximity ligation data and whole-genome triplication in lettuce.</title>
        <authorList>
            <person name="Reyes-Chin-Wo S."/>
            <person name="Wang Z."/>
            <person name="Yang X."/>
            <person name="Kozik A."/>
            <person name="Arikit S."/>
            <person name="Song C."/>
            <person name="Xia L."/>
            <person name="Froenicke L."/>
            <person name="Lavelle D.O."/>
            <person name="Truco M.J."/>
            <person name="Xia R."/>
            <person name="Zhu S."/>
            <person name="Xu C."/>
            <person name="Xu H."/>
            <person name="Xu X."/>
            <person name="Cox K."/>
            <person name="Korf I."/>
            <person name="Meyers B.C."/>
            <person name="Michelmore R.W."/>
        </authorList>
    </citation>
    <scope>NUCLEOTIDE SEQUENCE [LARGE SCALE GENOMIC DNA]</scope>
    <source>
        <strain evidence="3">cv. Salinas</strain>
        <tissue evidence="2">Seedlings</tissue>
    </source>
</reference>
<evidence type="ECO:0000259" key="1">
    <source>
        <dbReference type="Pfam" id="PF00078"/>
    </source>
</evidence>
<dbReference type="Proteomes" id="UP000235145">
    <property type="component" value="Unassembled WGS sequence"/>
</dbReference>
<dbReference type="EMBL" id="NBSK02000004">
    <property type="protein sequence ID" value="KAJ0208641.1"/>
    <property type="molecule type" value="Genomic_DNA"/>
</dbReference>
<dbReference type="InterPro" id="IPR000477">
    <property type="entry name" value="RT_dom"/>
</dbReference>
<accession>A0A9R1XDC0</accession>
<feature type="domain" description="Reverse transcriptase" evidence="1">
    <location>
        <begin position="119"/>
        <end position="261"/>
    </location>
</feature>
<dbReference type="PANTHER" id="PTHR31635:SF196">
    <property type="entry name" value="REVERSE TRANSCRIPTASE DOMAIN-CONTAINING PROTEIN-RELATED"/>
    <property type="match status" value="1"/>
</dbReference>
<proteinExistence type="predicted"/>